<keyword evidence="1" id="KW-0812">Transmembrane</keyword>
<dbReference type="EMBL" id="GBXM01007923">
    <property type="protein sequence ID" value="JAI00655.1"/>
    <property type="molecule type" value="Transcribed_RNA"/>
</dbReference>
<organism evidence="2">
    <name type="scientific">Anguilla anguilla</name>
    <name type="common">European freshwater eel</name>
    <name type="synonym">Muraena anguilla</name>
    <dbReference type="NCBI Taxonomy" id="7936"/>
    <lineage>
        <taxon>Eukaryota</taxon>
        <taxon>Metazoa</taxon>
        <taxon>Chordata</taxon>
        <taxon>Craniata</taxon>
        <taxon>Vertebrata</taxon>
        <taxon>Euteleostomi</taxon>
        <taxon>Actinopterygii</taxon>
        <taxon>Neopterygii</taxon>
        <taxon>Teleostei</taxon>
        <taxon>Anguilliformes</taxon>
        <taxon>Anguillidae</taxon>
        <taxon>Anguilla</taxon>
    </lineage>
</organism>
<evidence type="ECO:0000256" key="1">
    <source>
        <dbReference type="SAM" id="Phobius"/>
    </source>
</evidence>
<evidence type="ECO:0000313" key="2">
    <source>
        <dbReference type="EMBL" id="JAI00655.1"/>
    </source>
</evidence>
<keyword evidence="1" id="KW-0472">Membrane</keyword>
<keyword evidence="1" id="KW-1133">Transmembrane helix</keyword>
<reference evidence="2" key="1">
    <citation type="submission" date="2014-11" db="EMBL/GenBank/DDBJ databases">
        <authorList>
            <person name="Amaro Gonzalez C."/>
        </authorList>
    </citation>
    <scope>NUCLEOTIDE SEQUENCE</scope>
</reference>
<proteinExistence type="predicted"/>
<dbReference type="AlphaFoldDB" id="A0A0E9XDB9"/>
<name>A0A0E9XDB9_ANGAN</name>
<feature type="transmembrane region" description="Helical" evidence="1">
    <location>
        <begin position="20"/>
        <end position="40"/>
    </location>
</feature>
<sequence>MCSFFFSYHYLLLIIVDQRGIIYRWIPKIFVLLYAGIYILKWNSRDYSINHKKMEKHKGEQKIV</sequence>
<protein>
    <submittedName>
        <fullName evidence="2">Uncharacterized protein</fullName>
    </submittedName>
</protein>
<reference evidence="2" key="2">
    <citation type="journal article" date="2015" name="Fish Shellfish Immunol.">
        <title>Early steps in the European eel (Anguilla anguilla)-Vibrio vulnificus interaction in the gills: Role of the RtxA13 toxin.</title>
        <authorList>
            <person name="Callol A."/>
            <person name="Pajuelo D."/>
            <person name="Ebbesson L."/>
            <person name="Teles M."/>
            <person name="MacKenzie S."/>
            <person name="Amaro C."/>
        </authorList>
    </citation>
    <scope>NUCLEOTIDE SEQUENCE</scope>
</reference>
<accession>A0A0E9XDB9</accession>